<organism evidence="2 3">
    <name type="scientific">Eumeta variegata</name>
    <name type="common">Bagworm moth</name>
    <name type="synonym">Eumeta japonica</name>
    <dbReference type="NCBI Taxonomy" id="151549"/>
    <lineage>
        <taxon>Eukaryota</taxon>
        <taxon>Metazoa</taxon>
        <taxon>Ecdysozoa</taxon>
        <taxon>Arthropoda</taxon>
        <taxon>Hexapoda</taxon>
        <taxon>Insecta</taxon>
        <taxon>Pterygota</taxon>
        <taxon>Neoptera</taxon>
        <taxon>Endopterygota</taxon>
        <taxon>Lepidoptera</taxon>
        <taxon>Glossata</taxon>
        <taxon>Ditrysia</taxon>
        <taxon>Tineoidea</taxon>
        <taxon>Psychidae</taxon>
        <taxon>Oiketicinae</taxon>
        <taxon>Eumeta</taxon>
    </lineage>
</organism>
<reference evidence="2 3" key="1">
    <citation type="journal article" date="2019" name="Commun. Biol.">
        <title>The bagworm genome reveals a unique fibroin gene that provides high tensile strength.</title>
        <authorList>
            <person name="Kono N."/>
            <person name="Nakamura H."/>
            <person name="Ohtoshi R."/>
            <person name="Tomita M."/>
            <person name="Numata K."/>
            <person name="Arakawa K."/>
        </authorList>
    </citation>
    <scope>NUCLEOTIDE SEQUENCE [LARGE SCALE GENOMIC DNA]</scope>
</reference>
<comment type="caution">
    <text evidence="2">The sequence shown here is derived from an EMBL/GenBank/DDBJ whole genome shotgun (WGS) entry which is preliminary data.</text>
</comment>
<name>A0A4C1WN78_EUMVA</name>
<evidence type="ECO:0000313" key="3">
    <source>
        <dbReference type="Proteomes" id="UP000299102"/>
    </source>
</evidence>
<accession>A0A4C1WN78</accession>
<gene>
    <name evidence="2" type="ORF">EVAR_42758_1</name>
</gene>
<protein>
    <submittedName>
        <fullName evidence="2">Uncharacterized protein</fullName>
    </submittedName>
</protein>
<feature type="region of interest" description="Disordered" evidence="1">
    <location>
        <begin position="52"/>
        <end position="77"/>
    </location>
</feature>
<evidence type="ECO:0000256" key="1">
    <source>
        <dbReference type="SAM" id="MobiDB-lite"/>
    </source>
</evidence>
<proteinExistence type="predicted"/>
<dbReference type="AlphaFoldDB" id="A0A4C1WN78"/>
<sequence length="111" mass="11877">MLTLGSELWIIGFRLFLDGAPLVWGRHSGLLERRLCNAASIFSDVRSHATPARAAPAQFPPSLSLGTEARRSRAPPNRLSQHKHYCCRCSAIISKSIGAVGPANLMAAAGP</sequence>
<dbReference type="Proteomes" id="UP000299102">
    <property type="component" value="Unassembled WGS sequence"/>
</dbReference>
<keyword evidence="3" id="KW-1185">Reference proteome</keyword>
<evidence type="ECO:0000313" key="2">
    <source>
        <dbReference type="EMBL" id="GBP51577.1"/>
    </source>
</evidence>
<dbReference type="EMBL" id="BGZK01000584">
    <property type="protein sequence ID" value="GBP51577.1"/>
    <property type="molecule type" value="Genomic_DNA"/>
</dbReference>